<comment type="caution">
    <text evidence="1">The sequence shown here is derived from an EMBL/GenBank/DDBJ whole genome shotgun (WGS) entry which is preliminary data.</text>
</comment>
<organism evidence="1 2">
    <name type="scientific">Rhizobium phaseoli</name>
    <dbReference type="NCBI Taxonomy" id="396"/>
    <lineage>
        <taxon>Bacteria</taxon>
        <taxon>Pseudomonadati</taxon>
        <taxon>Pseudomonadota</taxon>
        <taxon>Alphaproteobacteria</taxon>
        <taxon>Hyphomicrobiales</taxon>
        <taxon>Rhizobiaceae</taxon>
        <taxon>Rhizobium/Agrobacterium group</taxon>
        <taxon>Rhizobium</taxon>
    </lineage>
</organism>
<proteinExistence type="predicted"/>
<gene>
    <name evidence="1" type="ORF">GR197_23405</name>
</gene>
<accession>A0A7K3UIY7</accession>
<name>A0A7K3UIY7_9HYPH</name>
<dbReference type="EMBL" id="WUFT01000016">
    <property type="protein sequence ID" value="NEJ73451.1"/>
    <property type="molecule type" value="Genomic_DNA"/>
</dbReference>
<protein>
    <submittedName>
        <fullName evidence="1">Uncharacterized protein</fullName>
    </submittedName>
</protein>
<sequence length="66" mass="7617">MREQPISEAVEDNERAEVIAYHKGDMHAAIETLLADIRHLRRQLALTEGVMDRGITRGWRPSYARD</sequence>
<evidence type="ECO:0000313" key="2">
    <source>
        <dbReference type="Proteomes" id="UP000471753"/>
    </source>
</evidence>
<evidence type="ECO:0000313" key="1">
    <source>
        <dbReference type="EMBL" id="NEJ73451.1"/>
    </source>
</evidence>
<dbReference type="Proteomes" id="UP000471753">
    <property type="component" value="Unassembled WGS sequence"/>
</dbReference>
<reference evidence="1 2" key="1">
    <citation type="submission" date="2019-12" db="EMBL/GenBank/DDBJ databases">
        <title>Rhizobium genotypes associated with high levels of biological nitrogen fixation by grain legumes in a temperate-maritime cropping system.</title>
        <authorList>
            <person name="Maluk M."/>
            <person name="Francesc Ferrando Molina F."/>
            <person name="Lopez Del Egido L."/>
            <person name="Lafos M."/>
            <person name="Langarica-Fuentes A."/>
            <person name="Gebre Yohannes G."/>
            <person name="Young M.W."/>
            <person name="Martin P."/>
            <person name="Gantlett R."/>
            <person name="Kenicer G."/>
            <person name="Hawes C."/>
            <person name="Begg G.S."/>
            <person name="Quilliam R.S."/>
            <person name="Squire G.R."/>
            <person name="Poole P.S."/>
            <person name="Young P.W."/>
            <person name="Iannetta P.M."/>
            <person name="James E.K."/>
        </authorList>
    </citation>
    <scope>NUCLEOTIDE SEQUENCE [LARGE SCALE GENOMIC DNA]</scope>
    <source>
        <strain evidence="1 2">JHI366</strain>
    </source>
</reference>
<dbReference type="AlphaFoldDB" id="A0A7K3UIY7"/>
<dbReference type="RefSeq" id="WP_164013876.1">
    <property type="nucleotide sequence ID" value="NZ_WUFT01000016.1"/>
</dbReference>